<reference evidence="12 13" key="1">
    <citation type="submission" date="2024-01" db="EMBL/GenBank/DDBJ databases">
        <title>Comparative genomics of Cryptococcus and Kwoniella reveals pathogenesis evolution and contrasting modes of karyotype evolution via chromosome fusion or intercentromeric recombination.</title>
        <authorList>
            <person name="Coelho M.A."/>
            <person name="David-Palma M."/>
            <person name="Shea T."/>
            <person name="Bowers K."/>
            <person name="McGinley-Smith S."/>
            <person name="Mohammad A.W."/>
            <person name="Gnirke A."/>
            <person name="Yurkov A.M."/>
            <person name="Nowrousian M."/>
            <person name="Sun S."/>
            <person name="Cuomo C.A."/>
            <person name="Heitman J."/>
        </authorList>
    </citation>
    <scope>NUCLEOTIDE SEQUENCE [LARGE SCALE GENOMIC DNA]</scope>
    <source>
        <strain evidence="12 13">PYCC6329</strain>
    </source>
</reference>
<proteinExistence type="predicted"/>
<dbReference type="PRINTS" id="PR00121">
    <property type="entry name" value="NAKATPASE"/>
</dbReference>
<dbReference type="NCBIfam" id="TIGR01494">
    <property type="entry name" value="ATPase_P-type"/>
    <property type="match status" value="2"/>
</dbReference>
<dbReference type="InterPro" id="IPR036412">
    <property type="entry name" value="HAD-like_sf"/>
</dbReference>
<dbReference type="InterPro" id="IPR059000">
    <property type="entry name" value="ATPase_P-type_domA"/>
</dbReference>
<evidence type="ECO:0000313" key="12">
    <source>
        <dbReference type="EMBL" id="WWD03601.1"/>
    </source>
</evidence>
<name>A0AAX4KB43_9TREE</name>
<keyword evidence="13" id="KW-1185">Reference proteome</keyword>
<dbReference type="InterPro" id="IPR004014">
    <property type="entry name" value="ATPase_P-typ_cation-transptr_N"/>
</dbReference>
<dbReference type="GO" id="GO:1990573">
    <property type="term" value="P:potassium ion import across plasma membrane"/>
    <property type="evidence" value="ECO:0007669"/>
    <property type="project" value="TreeGrafter"/>
</dbReference>
<dbReference type="Gene3D" id="2.70.150.10">
    <property type="entry name" value="Calcium-transporting ATPase, cytoplasmic transduction domain A"/>
    <property type="match status" value="1"/>
</dbReference>
<keyword evidence="5" id="KW-0067">ATP-binding</keyword>
<evidence type="ECO:0000256" key="1">
    <source>
        <dbReference type="ARBA" id="ARBA00004651"/>
    </source>
</evidence>
<evidence type="ECO:0000256" key="2">
    <source>
        <dbReference type="ARBA" id="ARBA00022475"/>
    </source>
</evidence>
<keyword evidence="6" id="KW-1278">Translocase</keyword>
<dbReference type="InterPro" id="IPR018303">
    <property type="entry name" value="ATPase_P-typ_P_site"/>
</dbReference>
<comment type="subcellular location">
    <subcellularLocation>
        <location evidence="1">Cell membrane</location>
        <topology evidence="1">Multi-pass membrane protein</topology>
    </subcellularLocation>
</comment>
<dbReference type="SFLD" id="SFLDG00002">
    <property type="entry name" value="C1.7:_P-type_atpase_like"/>
    <property type="match status" value="1"/>
</dbReference>
<feature type="transmembrane region" description="Helical" evidence="10">
    <location>
        <begin position="180"/>
        <end position="200"/>
    </location>
</feature>
<feature type="transmembrane region" description="Helical" evidence="10">
    <location>
        <begin position="145"/>
        <end position="168"/>
    </location>
</feature>
<dbReference type="KEGG" id="ker:91100459"/>
<dbReference type="InterPro" id="IPR006068">
    <property type="entry name" value="ATPase_P-typ_cation-transptr_C"/>
</dbReference>
<dbReference type="GO" id="GO:0005524">
    <property type="term" value="F:ATP binding"/>
    <property type="evidence" value="ECO:0007669"/>
    <property type="project" value="UniProtKB-KW"/>
</dbReference>
<keyword evidence="8 10" id="KW-0472">Membrane</keyword>
<dbReference type="SFLD" id="SFLDS00003">
    <property type="entry name" value="Haloacid_Dehalogenase"/>
    <property type="match status" value="1"/>
</dbReference>
<dbReference type="SFLD" id="SFLDF00027">
    <property type="entry name" value="p-type_atpase"/>
    <property type="match status" value="1"/>
</dbReference>
<dbReference type="SUPFAM" id="SSF81665">
    <property type="entry name" value="Calcium ATPase, transmembrane domain M"/>
    <property type="match status" value="1"/>
</dbReference>
<dbReference type="Proteomes" id="UP001358614">
    <property type="component" value="Chromosome 1"/>
</dbReference>
<dbReference type="GeneID" id="91100459"/>
<dbReference type="InterPro" id="IPR001757">
    <property type="entry name" value="P_typ_ATPase"/>
</dbReference>
<feature type="compositionally biased region" description="Basic and acidic residues" evidence="9">
    <location>
        <begin position="7"/>
        <end position="16"/>
    </location>
</feature>
<dbReference type="InterPro" id="IPR050510">
    <property type="entry name" value="Cation_transp_ATPase_P-type"/>
</dbReference>
<organism evidence="12 13">
    <name type="scientific">Kwoniella europaea PYCC6329</name>
    <dbReference type="NCBI Taxonomy" id="1423913"/>
    <lineage>
        <taxon>Eukaryota</taxon>
        <taxon>Fungi</taxon>
        <taxon>Dikarya</taxon>
        <taxon>Basidiomycota</taxon>
        <taxon>Agaricomycotina</taxon>
        <taxon>Tremellomycetes</taxon>
        <taxon>Tremellales</taxon>
        <taxon>Cryptococcaceae</taxon>
        <taxon>Kwoniella</taxon>
    </lineage>
</organism>
<dbReference type="Gene3D" id="1.20.1110.10">
    <property type="entry name" value="Calcium-transporting ATPase, transmembrane domain"/>
    <property type="match status" value="1"/>
</dbReference>
<dbReference type="SUPFAM" id="SSF56784">
    <property type="entry name" value="HAD-like"/>
    <property type="match status" value="1"/>
</dbReference>
<dbReference type="Gene3D" id="3.40.1110.10">
    <property type="entry name" value="Calcium-transporting ATPase, cytoplasmic domain N"/>
    <property type="match status" value="1"/>
</dbReference>
<evidence type="ECO:0000256" key="4">
    <source>
        <dbReference type="ARBA" id="ARBA00022741"/>
    </source>
</evidence>
<dbReference type="RefSeq" id="XP_066081568.1">
    <property type="nucleotide sequence ID" value="XM_066225471.1"/>
</dbReference>
<dbReference type="PRINTS" id="PR00119">
    <property type="entry name" value="CATATPASE"/>
</dbReference>
<dbReference type="InterPro" id="IPR023214">
    <property type="entry name" value="HAD_sf"/>
</dbReference>
<dbReference type="AlphaFoldDB" id="A0AAX4KB43"/>
<keyword evidence="7 10" id="KW-1133">Transmembrane helix</keyword>
<feature type="transmembrane region" description="Helical" evidence="10">
    <location>
        <begin position="1035"/>
        <end position="1054"/>
    </location>
</feature>
<evidence type="ECO:0000256" key="10">
    <source>
        <dbReference type="SAM" id="Phobius"/>
    </source>
</evidence>
<feature type="transmembrane region" description="Helical" evidence="10">
    <location>
        <begin position="372"/>
        <end position="391"/>
    </location>
</feature>
<dbReference type="InterPro" id="IPR023298">
    <property type="entry name" value="ATPase_P-typ_TM_dom_sf"/>
</dbReference>
<dbReference type="Pfam" id="PF00690">
    <property type="entry name" value="Cation_ATPase_N"/>
    <property type="match status" value="1"/>
</dbReference>
<dbReference type="Pfam" id="PF13246">
    <property type="entry name" value="Cation_ATPase"/>
    <property type="match status" value="1"/>
</dbReference>
<dbReference type="GO" id="GO:0005886">
    <property type="term" value="C:plasma membrane"/>
    <property type="evidence" value="ECO:0007669"/>
    <property type="project" value="UniProtKB-SubCell"/>
</dbReference>
<dbReference type="EMBL" id="CP144089">
    <property type="protein sequence ID" value="WWD03601.1"/>
    <property type="molecule type" value="Genomic_DNA"/>
</dbReference>
<evidence type="ECO:0000313" key="13">
    <source>
        <dbReference type="Proteomes" id="UP001358614"/>
    </source>
</evidence>
<dbReference type="InterPro" id="IPR044492">
    <property type="entry name" value="P_typ_ATPase_HD_dom"/>
</dbReference>
<keyword evidence="2" id="KW-1003">Cell membrane</keyword>
<evidence type="ECO:0000256" key="6">
    <source>
        <dbReference type="ARBA" id="ARBA00022967"/>
    </source>
</evidence>
<dbReference type="Pfam" id="PF00689">
    <property type="entry name" value="Cation_ATPase_C"/>
    <property type="match status" value="1"/>
</dbReference>
<evidence type="ECO:0000256" key="9">
    <source>
        <dbReference type="SAM" id="MobiDB-lite"/>
    </source>
</evidence>
<dbReference type="PANTHER" id="PTHR43294:SF21">
    <property type="entry name" value="CATION TRANSPORTING ATPASE"/>
    <property type="match status" value="1"/>
</dbReference>
<feature type="transmembrane region" description="Helical" evidence="10">
    <location>
        <begin position="343"/>
        <end position="366"/>
    </location>
</feature>
<feature type="transmembrane region" description="Helical" evidence="10">
    <location>
        <begin position="932"/>
        <end position="960"/>
    </location>
</feature>
<dbReference type="InterPro" id="IPR023299">
    <property type="entry name" value="ATPase_P-typ_cyto_dom_N"/>
</dbReference>
<dbReference type="FunFam" id="3.40.50.1000:FF:000083">
    <property type="entry name" value="Sodium/potassium-transporting ATPase subunit alpha"/>
    <property type="match status" value="1"/>
</dbReference>
<feature type="domain" description="Cation-transporting P-type ATPase N-terminal" evidence="11">
    <location>
        <begin position="96"/>
        <end position="169"/>
    </location>
</feature>
<keyword evidence="4" id="KW-0547">Nucleotide-binding</keyword>
<dbReference type="InterPro" id="IPR008250">
    <property type="entry name" value="ATPase_P-typ_transduc_dom_A_sf"/>
</dbReference>
<feature type="transmembrane region" description="Helical" evidence="10">
    <location>
        <begin position="996"/>
        <end position="1014"/>
    </location>
</feature>
<accession>A0AAX4KB43</accession>
<evidence type="ECO:0000256" key="3">
    <source>
        <dbReference type="ARBA" id="ARBA00022692"/>
    </source>
</evidence>
<dbReference type="Pfam" id="PF00122">
    <property type="entry name" value="E1-E2_ATPase"/>
    <property type="match status" value="1"/>
</dbReference>
<keyword evidence="3 10" id="KW-0812">Transmembrane</keyword>
<dbReference type="SMART" id="SM00831">
    <property type="entry name" value="Cation_ATPase_N"/>
    <property type="match status" value="1"/>
</dbReference>
<evidence type="ECO:0000256" key="8">
    <source>
        <dbReference type="ARBA" id="ARBA00023136"/>
    </source>
</evidence>
<dbReference type="GO" id="GO:0005391">
    <property type="term" value="F:P-type sodium:potassium-exchanging transporter activity"/>
    <property type="evidence" value="ECO:0007669"/>
    <property type="project" value="TreeGrafter"/>
</dbReference>
<feature type="region of interest" description="Disordered" evidence="9">
    <location>
        <begin position="1"/>
        <end position="22"/>
    </location>
</feature>
<dbReference type="GO" id="GO:0016887">
    <property type="term" value="F:ATP hydrolysis activity"/>
    <property type="evidence" value="ECO:0007669"/>
    <property type="project" value="InterPro"/>
</dbReference>
<evidence type="ECO:0000256" key="7">
    <source>
        <dbReference type="ARBA" id="ARBA00022989"/>
    </source>
</evidence>
<dbReference type="SUPFAM" id="SSF81653">
    <property type="entry name" value="Calcium ATPase, transduction domain A"/>
    <property type="match status" value="1"/>
</dbReference>
<gene>
    <name evidence="12" type="ORF">V865_001655</name>
</gene>
<dbReference type="SUPFAM" id="SSF81660">
    <property type="entry name" value="Metal cation-transporting ATPase, ATP-binding domain N"/>
    <property type="match status" value="1"/>
</dbReference>
<evidence type="ECO:0000259" key="11">
    <source>
        <dbReference type="SMART" id="SM00831"/>
    </source>
</evidence>
<dbReference type="GO" id="GO:0030007">
    <property type="term" value="P:intracellular potassium ion homeostasis"/>
    <property type="evidence" value="ECO:0007669"/>
    <property type="project" value="TreeGrafter"/>
</dbReference>
<evidence type="ECO:0000256" key="5">
    <source>
        <dbReference type="ARBA" id="ARBA00022840"/>
    </source>
</evidence>
<sequence length="1105" mass="121756">MTDDIERDGGVDKKSFDSNPHPISPALLKSITIQDATHDNALLLERMKRATHARRDSTNRIVGEFRTLSIDVTDTQQRPTAVTPQKGAAKDIAELEWHKYSVDDILQRLSSNSKLGLEDEQVKRKFSQYGANEVSPPKNNIFLKWAGYVLGGFGSLLLIASILCFIAWKPLGEPDPAAANLALAVVLLIVIVIQTAFNAWQDFSTNRVMASISGLLPSAVLVLRNARQIQLPAKELVPGDIIYVSLGNKLPADIRFIDVSSDLKMDRSVLTGESEPIQGTVDMTDDNLLETKNIGLQGTLCVSGSAIGVVIQTGNLTVFGRIAKLSTSGAPSLTTLQREIIRFVIIIAACAITIALLVIILWAAWLNKQHKGFITVPVLIIDVVAVMVAFIPEGLPASVTVSLAVIANTLVKNKVLCKSLMTVETLGAVNILCSDKTGTLTENKMTVTSLAVFEDEMDLTQARDRMVIGKDNGKTIEQMAAVMGVCNAATFDESMMDQPVSLRKVNGDATDSAILRAAENLRPVKDSNSEWSEVFKVNFNSKTKYMLKLCRRASAKSPLFPAPCDMYDEFGPQDLMLMCKGAPDVLLKRCAYINNPSGGPALPLTQSNIERLTAVQEKWSSKGQRVLLLAKRMIPHSLIPDGMAFDQPEFGDLVNVELNQQLTVVGLIGLVDPPRAEIPETVRMMRGAGIRFFMVTGDFALTAVAIAEQCGIISSSKKLHHVQDLPRDRPLDHVVQFDKQDMELGTGGLPGLVLSGNDLMEMSDSQWEQACQYTEIVFARTTPEQKLRIVKEFQARGNVVGMTGDGVNDAPSLKAANVGIAMGGGSDVAMEAADLVLLENFSSIVVAVEYGRLVFDNLKKTCLYLLPAGSFSELMPILLNVLFGLPQILSSLQMIIICVVTDVLPAISMCFEKPEAGLLTRPPRDTKKDKLVNWKFLLHAYGFLGLLESLAAMSMAFWWLEKQGYRFSDLVLAYGGLPPQYDPVAYAEAINKAQSIYFFTLVGMQFGNLLATRTRRLSIFRSNPFKWSDENQRNYWIIPSMIVSITFLFFFSYVPFFQNTFLTRGVPVEHIFIPFTFALGLLLLDELRKYFVRRYPKGLLAKIAW</sequence>
<dbReference type="GO" id="GO:1902600">
    <property type="term" value="P:proton transmembrane transport"/>
    <property type="evidence" value="ECO:0007669"/>
    <property type="project" value="TreeGrafter"/>
</dbReference>
<protein>
    <recommendedName>
        <fullName evidence="11">Cation-transporting P-type ATPase N-terminal domain-containing protein</fullName>
    </recommendedName>
</protein>
<dbReference type="PANTHER" id="PTHR43294">
    <property type="entry name" value="SODIUM/POTASSIUM-TRANSPORTING ATPASE SUBUNIT ALPHA"/>
    <property type="match status" value="1"/>
</dbReference>
<dbReference type="GO" id="GO:0036376">
    <property type="term" value="P:sodium ion export across plasma membrane"/>
    <property type="evidence" value="ECO:0007669"/>
    <property type="project" value="TreeGrafter"/>
</dbReference>
<dbReference type="GO" id="GO:0006883">
    <property type="term" value="P:intracellular sodium ion homeostasis"/>
    <property type="evidence" value="ECO:0007669"/>
    <property type="project" value="TreeGrafter"/>
</dbReference>
<feature type="transmembrane region" description="Helical" evidence="10">
    <location>
        <begin position="1066"/>
        <end position="1084"/>
    </location>
</feature>
<dbReference type="PROSITE" id="PS00154">
    <property type="entry name" value="ATPASE_E1_E2"/>
    <property type="match status" value="1"/>
</dbReference>
<dbReference type="Gene3D" id="3.40.50.1000">
    <property type="entry name" value="HAD superfamily/HAD-like"/>
    <property type="match status" value="1"/>
</dbReference>